<evidence type="ECO:0000256" key="4">
    <source>
        <dbReference type="PIRSR" id="PIRSR000097-1"/>
    </source>
</evidence>
<feature type="domain" description="NADP-dependent oxidoreductase" evidence="7">
    <location>
        <begin position="17"/>
        <end position="266"/>
    </location>
</feature>
<proteinExistence type="inferred from homology"/>
<comment type="caution">
    <text evidence="8">The sequence shown here is derived from an EMBL/GenBank/DDBJ whole genome shotgun (WGS) entry which is preliminary data.</text>
</comment>
<dbReference type="PANTHER" id="PTHR43827">
    <property type="entry name" value="2,5-DIKETO-D-GLUCONIC ACID REDUCTASE"/>
    <property type="match status" value="1"/>
</dbReference>
<evidence type="ECO:0000313" key="8">
    <source>
        <dbReference type="EMBL" id="EAR09702.1"/>
    </source>
</evidence>
<dbReference type="InterPro" id="IPR023210">
    <property type="entry name" value="NADP_OxRdtase_dom"/>
</dbReference>
<feature type="site" description="Lowers pKa of active site Tyr" evidence="6">
    <location>
        <position position="76"/>
    </location>
</feature>
<evidence type="ECO:0000313" key="9">
    <source>
        <dbReference type="Proteomes" id="UP000005953"/>
    </source>
</evidence>
<dbReference type="STRING" id="314283.MED297_16124"/>
<protein>
    <submittedName>
        <fullName evidence="8">Aldo/keto reductase</fullName>
    </submittedName>
</protein>
<feature type="binding site" evidence="5">
    <location>
        <position position="109"/>
    </location>
    <ligand>
        <name>substrate</name>
    </ligand>
</feature>
<feature type="active site" description="Proton donor" evidence="4">
    <location>
        <position position="51"/>
    </location>
</feature>
<dbReference type="EMBL" id="AAOE01000008">
    <property type="protein sequence ID" value="EAR09702.1"/>
    <property type="molecule type" value="Genomic_DNA"/>
</dbReference>
<reference evidence="8 9" key="1">
    <citation type="submission" date="2006-02" db="EMBL/GenBank/DDBJ databases">
        <authorList>
            <person name="Pinhassi J."/>
            <person name="Pedros-Alio C."/>
            <person name="Ferriera S."/>
            <person name="Johnson J."/>
            <person name="Kravitz S."/>
            <person name="Halpern A."/>
            <person name="Remington K."/>
            <person name="Beeson K."/>
            <person name="Tran B."/>
            <person name="Rogers Y.-H."/>
            <person name="Friedman R."/>
            <person name="Venter J.C."/>
        </authorList>
    </citation>
    <scope>NUCLEOTIDE SEQUENCE [LARGE SCALE GENOMIC DNA]</scope>
    <source>
        <strain evidence="8 9">MED297</strain>
    </source>
</reference>
<evidence type="ECO:0000256" key="2">
    <source>
        <dbReference type="ARBA" id="ARBA00023002"/>
    </source>
</evidence>
<evidence type="ECO:0000256" key="6">
    <source>
        <dbReference type="PIRSR" id="PIRSR000097-3"/>
    </source>
</evidence>
<evidence type="ECO:0000256" key="3">
    <source>
        <dbReference type="ARBA" id="ARBA00049445"/>
    </source>
</evidence>
<gene>
    <name evidence="8" type="ORF">MED297_16124</name>
</gene>
<keyword evidence="9" id="KW-1185">Reference proteome</keyword>
<dbReference type="Proteomes" id="UP000005953">
    <property type="component" value="Unassembled WGS sequence"/>
</dbReference>
<name>A4BDU3_9GAMM</name>
<dbReference type="RefSeq" id="WP_008043442.1">
    <property type="nucleotide sequence ID" value="NZ_CH724150.1"/>
</dbReference>
<dbReference type="PANTHER" id="PTHR43827:SF13">
    <property type="entry name" value="ALDO_KETO REDUCTASE FAMILY PROTEIN"/>
    <property type="match status" value="1"/>
</dbReference>
<dbReference type="InterPro" id="IPR020471">
    <property type="entry name" value="AKR"/>
</dbReference>
<evidence type="ECO:0000256" key="1">
    <source>
        <dbReference type="ARBA" id="ARBA00007905"/>
    </source>
</evidence>
<dbReference type="InterPro" id="IPR018170">
    <property type="entry name" value="Aldo/ket_reductase_CS"/>
</dbReference>
<evidence type="ECO:0000256" key="5">
    <source>
        <dbReference type="PIRSR" id="PIRSR000097-2"/>
    </source>
</evidence>
<dbReference type="PIRSF" id="PIRSF000097">
    <property type="entry name" value="AKR"/>
    <property type="match status" value="1"/>
</dbReference>
<evidence type="ECO:0000259" key="7">
    <source>
        <dbReference type="Pfam" id="PF00248"/>
    </source>
</evidence>
<keyword evidence="2" id="KW-0560">Oxidoreductase</keyword>
<sequence>MKLNDTFQLSNGIHIPKLGLGTWMIEGQQAEQAVLEALKLGYRHLDTAQDYGNEAQVADGIRASGLAREEVFITTKLAAQYKNYADAKAAIDDSLQRMRLDHVDLMIIHSPQPWGDFGAEDRYFSGNSEAWRALEEAYQAGKIKAIGLSNFQQPDVENILQSATLKPMVNQILAHVTNLPNELIDYCRSQDILVEAYSPIGHGELLKNTELKAMADRYQVSLPQLCIRFVLQLGLLPLPKTANPAHMSNNADLDFEISEDDMQALSNMKKIADYGEASVFPVYREHS</sequence>
<dbReference type="AlphaFoldDB" id="A4BDU3"/>
<dbReference type="GO" id="GO:0016616">
    <property type="term" value="F:oxidoreductase activity, acting on the CH-OH group of donors, NAD or NADP as acceptor"/>
    <property type="evidence" value="ECO:0007669"/>
    <property type="project" value="UniProtKB-ARBA"/>
</dbReference>
<dbReference type="CDD" id="cd19071">
    <property type="entry name" value="AKR_AKR1-5-like"/>
    <property type="match status" value="1"/>
</dbReference>
<dbReference type="FunFam" id="3.20.20.100:FF:000002">
    <property type="entry name" value="2,5-diketo-D-gluconic acid reductase A"/>
    <property type="match status" value="1"/>
</dbReference>
<dbReference type="InterPro" id="IPR036812">
    <property type="entry name" value="NAD(P)_OxRdtase_dom_sf"/>
</dbReference>
<dbReference type="SUPFAM" id="SSF51430">
    <property type="entry name" value="NAD(P)-linked oxidoreductase"/>
    <property type="match status" value="1"/>
</dbReference>
<dbReference type="OrthoDB" id="9804790at2"/>
<comment type="catalytic activity">
    <reaction evidence="3">
        <text>hydroxyacetone + NADP(+) = methylglyoxal + NADPH + H(+)</text>
        <dbReference type="Rhea" id="RHEA:27986"/>
        <dbReference type="ChEBI" id="CHEBI:15378"/>
        <dbReference type="ChEBI" id="CHEBI:17158"/>
        <dbReference type="ChEBI" id="CHEBI:27957"/>
        <dbReference type="ChEBI" id="CHEBI:57783"/>
        <dbReference type="ChEBI" id="CHEBI:58349"/>
    </reaction>
</comment>
<dbReference type="Pfam" id="PF00248">
    <property type="entry name" value="Aldo_ket_red"/>
    <property type="match status" value="1"/>
</dbReference>
<dbReference type="HOGENOM" id="CLU_023205_0_1_6"/>
<dbReference type="PROSITE" id="PS00062">
    <property type="entry name" value="ALDOKETO_REDUCTASE_2"/>
    <property type="match status" value="1"/>
</dbReference>
<dbReference type="PRINTS" id="PR00069">
    <property type="entry name" value="ALDKETRDTASE"/>
</dbReference>
<organism evidence="8 9">
    <name type="scientific">Reinekea blandensis MED297</name>
    <dbReference type="NCBI Taxonomy" id="314283"/>
    <lineage>
        <taxon>Bacteria</taxon>
        <taxon>Pseudomonadati</taxon>
        <taxon>Pseudomonadota</taxon>
        <taxon>Gammaproteobacteria</taxon>
        <taxon>Oceanospirillales</taxon>
        <taxon>Saccharospirillaceae</taxon>
        <taxon>Reinekea</taxon>
    </lineage>
</organism>
<comment type="similarity">
    <text evidence="1">Belongs to the aldo/keto reductase family.</text>
</comment>
<accession>A4BDU3</accession>
<dbReference type="Gene3D" id="3.20.20.100">
    <property type="entry name" value="NADP-dependent oxidoreductase domain"/>
    <property type="match status" value="1"/>
</dbReference>